<dbReference type="InterPro" id="IPR009642">
    <property type="entry name" value="DUF1236"/>
</dbReference>
<sequence>MKADGKSKASESTTPTTKDTKSPTAETKAPSDSKATSETKVDGKTRAPDSTTTSKDLKAPTAETKPSTPDSKTTGNAATAATAAPPAEKRTQITSAIKQEKVEEVKNVNFNLSIGTAVPAGVRYHPMPSRIVEIYPEWRGYDFILVHGKYIILRPHTHEIVYIIEG</sequence>
<evidence type="ECO:0008006" key="4">
    <source>
        <dbReference type="Google" id="ProtNLM"/>
    </source>
</evidence>
<evidence type="ECO:0000313" key="2">
    <source>
        <dbReference type="EMBL" id="KRR04248.1"/>
    </source>
</evidence>
<name>A0A0R3L8I4_9BRAD</name>
<keyword evidence="3" id="KW-1185">Reference proteome</keyword>
<evidence type="ECO:0000256" key="1">
    <source>
        <dbReference type="SAM" id="MobiDB-lite"/>
    </source>
</evidence>
<proteinExistence type="predicted"/>
<dbReference type="Gene3D" id="3.10.450.160">
    <property type="entry name" value="inner membrane protein cigr"/>
    <property type="match status" value="1"/>
</dbReference>
<reference evidence="2 3" key="1">
    <citation type="submission" date="2014-03" db="EMBL/GenBank/DDBJ databases">
        <title>Bradyrhizobium valentinum sp. nov., isolated from effective nodules of Lupinus mariae-josephae, a lupine endemic of basic-lime soils in Eastern Spain.</title>
        <authorList>
            <person name="Duran D."/>
            <person name="Rey L."/>
            <person name="Navarro A."/>
            <person name="Busquets A."/>
            <person name="Imperial J."/>
            <person name="Ruiz-Argueso T."/>
        </authorList>
    </citation>
    <scope>NUCLEOTIDE SEQUENCE [LARGE SCALE GENOMIC DNA]</scope>
    <source>
        <strain evidence="2 3">LmjM3</strain>
    </source>
</reference>
<dbReference type="EMBL" id="LLXX01000128">
    <property type="protein sequence ID" value="KRR04248.1"/>
    <property type="molecule type" value="Genomic_DNA"/>
</dbReference>
<dbReference type="AlphaFoldDB" id="A0A0R3L8I4"/>
<feature type="region of interest" description="Disordered" evidence="1">
    <location>
        <begin position="1"/>
        <end position="91"/>
    </location>
</feature>
<dbReference type="Proteomes" id="UP000051913">
    <property type="component" value="Unassembled WGS sequence"/>
</dbReference>
<evidence type="ECO:0000313" key="3">
    <source>
        <dbReference type="Proteomes" id="UP000051913"/>
    </source>
</evidence>
<comment type="caution">
    <text evidence="2">The sequence shown here is derived from an EMBL/GenBank/DDBJ whole genome shotgun (WGS) entry which is preliminary data.</text>
</comment>
<feature type="compositionally biased region" description="Basic and acidic residues" evidence="1">
    <location>
        <begin position="29"/>
        <end position="47"/>
    </location>
</feature>
<protein>
    <recommendedName>
        <fullName evidence="4">DUF1236 domain-containing protein</fullName>
    </recommendedName>
</protein>
<dbReference type="Pfam" id="PF06823">
    <property type="entry name" value="DUF1236"/>
    <property type="match status" value="1"/>
</dbReference>
<accession>A0A0R3L8I4</accession>
<feature type="compositionally biased region" description="Low complexity" evidence="1">
    <location>
        <begin position="77"/>
        <end position="86"/>
    </location>
</feature>
<feature type="compositionally biased region" description="Polar residues" evidence="1">
    <location>
        <begin position="64"/>
        <end position="76"/>
    </location>
</feature>
<gene>
    <name evidence="2" type="ORF">CP49_23800</name>
</gene>
<organism evidence="2 3">
    <name type="scientific">Bradyrhizobium valentinum</name>
    <dbReference type="NCBI Taxonomy" id="1518501"/>
    <lineage>
        <taxon>Bacteria</taxon>
        <taxon>Pseudomonadati</taxon>
        <taxon>Pseudomonadota</taxon>
        <taxon>Alphaproteobacteria</taxon>
        <taxon>Hyphomicrobiales</taxon>
        <taxon>Nitrobacteraceae</taxon>
        <taxon>Bradyrhizobium</taxon>
    </lineage>
</organism>